<name>A0A9P7QAW1_9HYPO</name>
<sequence>MERLSCSDLPRHLHVTSSSTSLSSSDSDHRASAPSSSRSRPQISGSSKQQPASTSASKSSSNQPQFAPMVRGHQLELLRPASESTNQYINGSVPLPREAVCFRCGVAGHYINRCTADDSQALQKWETAWLKSMLLPLPSHDKTWAPDKVHARSAQVYLAHDAIVRSNESRVVDARYAPIEPIPQSDSQLGARRAGLCATVEDADDESDYPVVADLKQADRSTMEAVAQGVLWAMSMMSEAAPPSKKRKGMPLSELLNEDDAVPLVREATAKKTARALNEKWGRRCDWQGLSSRLGQGPLFPRSRLEHERSSWRLPPGPGGRHHPR</sequence>
<evidence type="ECO:0000256" key="1">
    <source>
        <dbReference type="PROSITE-ProRule" id="PRU00047"/>
    </source>
</evidence>
<evidence type="ECO:0000313" key="5">
    <source>
        <dbReference type="Proteomes" id="UP000707071"/>
    </source>
</evidence>
<feature type="region of interest" description="Disordered" evidence="2">
    <location>
        <begin position="289"/>
        <end position="325"/>
    </location>
</feature>
<feature type="compositionally biased region" description="Basic and acidic residues" evidence="2">
    <location>
        <begin position="1"/>
        <end position="11"/>
    </location>
</feature>
<keyword evidence="5" id="KW-1185">Reference proteome</keyword>
<evidence type="ECO:0000259" key="3">
    <source>
        <dbReference type="PROSITE" id="PS50158"/>
    </source>
</evidence>
<proteinExistence type="predicted"/>
<dbReference type="PROSITE" id="PS50158">
    <property type="entry name" value="ZF_CCHC"/>
    <property type="match status" value="1"/>
</dbReference>
<dbReference type="GO" id="GO:0008270">
    <property type="term" value="F:zinc ion binding"/>
    <property type="evidence" value="ECO:0007669"/>
    <property type="project" value="UniProtKB-KW"/>
</dbReference>
<feature type="compositionally biased region" description="Low complexity" evidence="2">
    <location>
        <begin position="32"/>
        <end position="65"/>
    </location>
</feature>
<accession>A0A9P7QAW1</accession>
<keyword evidence="1" id="KW-0862">Zinc</keyword>
<dbReference type="AlphaFoldDB" id="A0A9P7QAW1"/>
<dbReference type="InterPro" id="IPR001878">
    <property type="entry name" value="Znf_CCHC"/>
</dbReference>
<feature type="domain" description="CCHC-type" evidence="3">
    <location>
        <begin position="101"/>
        <end position="114"/>
    </location>
</feature>
<gene>
    <name evidence="4" type="ORF">E4U09_000165</name>
</gene>
<reference evidence="4 5" key="1">
    <citation type="journal article" date="2020" name="bioRxiv">
        <title>Whole genome comparisons of ergot fungi reveals the divergence and evolution of species within the genus Claviceps are the result of varying mechanisms driving genome evolution and host range expansion.</title>
        <authorList>
            <person name="Wyka S.A."/>
            <person name="Mondo S.J."/>
            <person name="Liu M."/>
            <person name="Dettman J."/>
            <person name="Nalam V."/>
            <person name="Broders K.D."/>
        </authorList>
    </citation>
    <scope>NUCLEOTIDE SEQUENCE [LARGE SCALE GENOMIC DNA]</scope>
    <source>
        <strain evidence="4 5">Clav52</strain>
    </source>
</reference>
<evidence type="ECO:0000256" key="2">
    <source>
        <dbReference type="SAM" id="MobiDB-lite"/>
    </source>
</evidence>
<dbReference type="GO" id="GO:0003676">
    <property type="term" value="F:nucleic acid binding"/>
    <property type="evidence" value="ECO:0007669"/>
    <property type="project" value="InterPro"/>
</dbReference>
<organism evidence="4 5">
    <name type="scientific">Claviceps aff. purpurea</name>
    <dbReference type="NCBI Taxonomy" id="1967640"/>
    <lineage>
        <taxon>Eukaryota</taxon>
        <taxon>Fungi</taxon>
        <taxon>Dikarya</taxon>
        <taxon>Ascomycota</taxon>
        <taxon>Pezizomycotina</taxon>
        <taxon>Sordariomycetes</taxon>
        <taxon>Hypocreomycetidae</taxon>
        <taxon>Hypocreales</taxon>
        <taxon>Clavicipitaceae</taxon>
        <taxon>Claviceps</taxon>
    </lineage>
</organism>
<evidence type="ECO:0000313" key="4">
    <source>
        <dbReference type="EMBL" id="KAG6283698.1"/>
    </source>
</evidence>
<feature type="region of interest" description="Disordered" evidence="2">
    <location>
        <begin position="1"/>
        <end position="66"/>
    </location>
</feature>
<protein>
    <recommendedName>
        <fullName evidence="3">CCHC-type domain-containing protein</fullName>
    </recommendedName>
</protein>
<keyword evidence="1" id="KW-0863">Zinc-finger</keyword>
<comment type="caution">
    <text evidence="4">The sequence shown here is derived from an EMBL/GenBank/DDBJ whole genome shotgun (WGS) entry which is preliminary data.</text>
</comment>
<keyword evidence="1" id="KW-0479">Metal-binding</keyword>
<dbReference type="Proteomes" id="UP000707071">
    <property type="component" value="Unassembled WGS sequence"/>
</dbReference>
<dbReference type="EMBL" id="SRRH01001019">
    <property type="protein sequence ID" value="KAG6283698.1"/>
    <property type="molecule type" value="Genomic_DNA"/>
</dbReference>